<dbReference type="Proteomes" id="UP000220102">
    <property type="component" value="Unassembled WGS sequence"/>
</dbReference>
<dbReference type="OrthoDB" id="8910972at2"/>
<comment type="caution">
    <text evidence="1">The sequence shown here is derived from an EMBL/GenBank/DDBJ whole genome shotgun (WGS) entry which is preliminary data.</text>
</comment>
<evidence type="ECO:0000313" key="1">
    <source>
        <dbReference type="EMBL" id="PEN12746.1"/>
    </source>
</evidence>
<dbReference type="RefSeq" id="WP_098076078.1">
    <property type="nucleotide sequence ID" value="NZ_PDEQ01000006.1"/>
</dbReference>
<evidence type="ECO:0000313" key="2">
    <source>
        <dbReference type="Proteomes" id="UP000220102"/>
    </source>
</evidence>
<gene>
    <name evidence="1" type="ORF">CRI94_12015</name>
</gene>
<dbReference type="InterPro" id="IPR016024">
    <property type="entry name" value="ARM-type_fold"/>
</dbReference>
<organism evidence="1 2">
    <name type="scientific">Longibacter salinarum</name>
    <dbReference type="NCBI Taxonomy" id="1850348"/>
    <lineage>
        <taxon>Bacteria</taxon>
        <taxon>Pseudomonadati</taxon>
        <taxon>Rhodothermota</taxon>
        <taxon>Rhodothermia</taxon>
        <taxon>Rhodothermales</taxon>
        <taxon>Salisaetaceae</taxon>
        <taxon>Longibacter</taxon>
    </lineage>
</organism>
<accession>A0A2A8CVS1</accession>
<reference evidence="1 2" key="1">
    <citation type="submission" date="2017-10" db="EMBL/GenBank/DDBJ databases">
        <title>Draft genome of Longibacter Salinarum.</title>
        <authorList>
            <person name="Goh K.M."/>
            <person name="Shamsir M.S."/>
            <person name="Lim S.W."/>
        </authorList>
    </citation>
    <scope>NUCLEOTIDE SEQUENCE [LARGE SCALE GENOMIC DNA]</scope>
    <source>
        <strain evidence="1 2">KCTC 52045</strain>
    </source>
</reference>
<dbReference type="EMBL" id="PDEQ01000006">
    <property type="protein sequence ID" value="PEN12746.1"/>
    <property type="molecule type" value="Genomic_DNA"/>
</dbReference>
<name>A0A2A8CVS1_9BACT</name>
<proteinExistence type="predicted"/>
<sequence>MSADNPLFDVEPSSLDDLDGGGLTKVLRELVWLELYQHGGSLSKVHIPLNITVRDGGIDGRVQWEGDPPPENLSGFNSRDTAFQVKATNVGPSACKEELLDSSGNDLKPGVKRVLQEGASYVLVNNRQLTYELINDRIEKMREAVRESNADLDSEDIQFDVIDASKLVNWARQYPSVITLIRRLTNQRVSNGFIRWEDWAGNTRLAANLAVSDEMSSNMEWIRSRLSNPGSVSRIVGLSGLGKTRLALEALRNPEQNEISDDDNGALGIRDYLNKLVLYAKEGDINEPDLLRSVRGLVQAQVDAVVVVDDCRIAFHDRLASIVDRGGSRVRLLTLDYDFDKGEGRGERVELSPEVQRPVVRKMLEETPAARGLSKPDLERVEEFAQGFPLIAELLLETWETEGVGGDTLSDERLITRMLFGRSDDPEKRHMIRCCALFAYFGVAGDLDHQLQFIAEEVADVDPRRFHRVCNEFKLRSIIQERGRYMRVRPLPLALRLAAEWWQTAPPVEAEELLRTAHEAGLVDSLCLQLERLSEVENAREIAGELCEDGSPFTRAEVLRTSAGGRIFRALAVLNPPAAAGALERAFGDKSTDELLEVKDGRRALVRALEHLVFHRESFLPAARILHHFAAAETEGWANNATGRFKRLFHVYLSGTQVPAPERLTVLKDGLESDDAARRRIAIEALGSALKTKHFTRDVGDEAKGRVGGSGPHDWTPDRYEEIYEYWEGCLDLLVDKIKNGGDEGALARKQLEGTAGSLLAILGISRKAEESIRVAAEGVDGVWRGALQAVGRALGTRPGKMPEGLRSRLERLRDDLQPTDLVGKLEYVVTSPPQSEWVRRTEDGEYLKVAEQRARTLARDLANDDEADWTTIARVLCTGRQKFARVFGIEIASILEDPVPVIEDILEVLEKIPEDKGRHWGLLAGLISQVTQSQRNHALTWILQSDTLRSEYWRILSSVGVEEDDLDSLLDIIKEGSIAARDLTELTYSFHDVSPGDLSNFALQVLEESVEYGPALLEIIQSYQHNREETSRQLRDVQRQIVLTSLRGLTLTEDLWQRSYSWRDAIVSLLSGEDDDELARAVASQIVKTAESASPSTSLAYELDQVVEALFKEYVDTVWETFSDALLSGSYKSMAITAIVASNPVVSTSETAPGGPLFRSIDDDFLIDWSHNNTPQAPVLLAETVPIFDKPNDSNAEQRAGLDDEPTNPVWYPLARRILDEFGEVDEVRSALRSNMFSFSSTGSRIPYYKRRIGLLEELLEHDVAAVRQWATEEIAHHREVIKRERQQEEEEDMRWRS</sequence>
<dbReference type="SUPFAM" id="SSF48371">
    <property type="entry name" value="ARM repeat"/>
    <property type="match status" value="1"/>
</dbReference>
<protein>
    <submittedName>
        <fullName evidence="1">Uncharacterized protein</fullName>
    </submittedName>
</protein>
<keyword evidence="2" id="KW-1185">Reference proteome</keyword>